<sequence length="99" mass="11029">MAENIISKDEVEKIAELSNLDVNGQEDKLSKMLSETVKYVENLNELNTSNTPITYQVTGLTNVFQNAEGKSQTLTKKEALSNAKEEKDGLFSTKAVFDR</sequence>
<proteinExistence type="predicted"/>
<dbReference type="GO" id="GO:0016740">
    <property type="term" value="F:transferase activity"/>
    <property type="evidence" value="ECO:0007669"/>
    <property type="project" value="UniProtKB-KW"/>
</dbReference>
<dbReference type="NCBIfam" id="TIGR00135">
    <property type="entry name" value="gatC"/>
    <property type="match status" value="1"/>
</dbReference>
<dbReference type="Pfam" id="PF02686">
    <property type="entry name" value="GatC"/>
    <property type="match status" value="1"/>
</dbReference>
<name>A0A7X9HSN4_UNCKA</name>
<dbReference type="AlphaFoldDB" id="A0A7X9HSN4"/>
<dbReference type="GO" id="GO:0006450">
    <property type="term" value="P:regulation of translational fidelity"/>
    <property type="evidence" value="ECO:0007669"/>
    <property type="project" value="InterPro"/>
</dbReference>
<keyword evidence="1" id="KW-0808">Transferase</keyword>
<dbReference type="SUPFAM" id="SSF141000">
    <property type="entry name" value="Glu-tRNAGln amidotransferase C subunit"/>
    <property type="match status" value="1"/>
</dbReference>
<reference evidence="1 2" key="1">
    <citation type="journal article" date="2020" name="Biotechnol. Biofuels">
        <title>New insights from the biogas microbiome by comprehensive genome-resolved metagenomics of nearly 1600 species originating from multiple anaerobic digesters.</title>
        <authorList>
            <person name="Campanaro S."/>
            <person name="Treu L."/>
            <person name="Rodriguez-R L.M."/>
            <person name="Kovalovszki A."/>
            <person name="Ziels R.M."/>
            <person name="Maus I."/>
            <person name="Zhu X."/>
            <person name="Kougias P.G."/>
            <person name="Basile A."/>
            <person name="Luo G."/>
            <person name="Schluter A."/>
            <person name="Konstantinidis K.T."/>
            <person name="Angelidaki I."/>
        </authorList>
    </citation>
    <scope>NUCLEOTIDE SEQUENCE [LARGE SCALE GENOMIC DNA]</scope>
    <source>
        <strain evidence="1">AS27yjCOA_202</strain>
    </source>
</reference>
<comment type="caution">
    <text evidence="1">The sequence shown here is derived from an EMBL/GenBank/DDBJ whole genome shotgun (WGS) entry which is preliminary data.</text>
</comment>
<protein>
    <submittedName>
        <fullName evidence="1">Asp-tRNA(Asn)/Glu-tRNA(Gln) amidotransferase subunit GatC</fullName>
    </submittedName>
</protein>
<dbReference type="InterPro" id="IPR003837">
    <property type="entry name" value="GatC"/>
</dbReference>
<organism evidence="1 2">
    <name type="scientific">candidate division WWE3 bacterium</name>
    <dbReference type="NCBI Taxonomy" id="2053526"/>
    <lineage>
        <taxon>Bacteria</taxon>
        <taxon>Katanobacteria</taxon>
    </lineage>
</organism>
<dbReference type="Proteomes" id="UP000590542">
    <property type="component" value="Unassembled WGS sequence"/>
</dbReference>
<dbReference type="EMBL" id="JAAZNV010000011">
    <property type="protein sequence ID" value="NMB91848.1"/>
    <property type="molecule type" value="Genomic_DNA"/>
</dbReference>
<dbReference type="Gene3D" id="1.10.20.60">
    <property type="entry name" value="Glu-tRNAGln amidotransferase C subunit, N-terminal domain"/>
    <property type="match status" value="1"/>
</dbReference>
<evidence type="ECO:0000313" key="1">
    <source>
        <dbReference type="EMBL" id="NMB91848.1"/>
    </source>
</evidence>
<gene>
    <name evidence="1" type="primary">gatC</name>
    <name evidence="1" type="ORF">GYA37_03315</name>
</gene>
<evidence type="ECO:0000313" key="2">
    <source>
        <dbReference type="Proteomes" id="UP000590542"/>
    </source>
</evidence>
<accession>A0A7X9HSN4</accession>
<dbReference type="InterPro" id="IPR036113">
    <property type="entry name" value="Asp/Glu-ADT_sf_sub_c"/>
</dbReference>